<accession>A0A8E2B0S9</accession>
<name>A0A8E2B0S9_9APHY</name>
<organism evidence="1 2">
    <name type="scientific">Obba rivulosa</name>
    <dbReference type="NCBI Taxonomy" id="1052685"/>
    <lineage>
        <taxon>Eukaryota</taxon>
        <taxon>Fungi</taxon>
        <taxon>Dikarya</taxon>
        <taxon>Basidiomycota</taxon>
        <taxon>Agaricomycotina</taxon>
        <taxon>Agaricomycetes</taxon>
        <taxon>Polyporales</taxon>
        <taxon>Gelatoporiaceae</taxon>
        <taxon>Obba</taxon>
    </lineage>
</organism>
<reference evidence="1 2" key="1">
    <citation type="submission" date="2016-07" db="EMBL/GenBank/DDBJ databases">
        <title>Draft genome of the white-rot fungus Obba rivulosa 3A-2.</title>
        <authorList>
            <consortium name="DOE Joint Genome Institute"/>
            <person name="Miettinen O."/>
            <person name="Riley R."/>
            <person name="Acob R."/>
            <person name="Barry K."/>
            <person name="Cullen D."/>
            <person name="De Vries R."/>
            <person name="Hainaut M."/>
            <person name="Hatakka A."/>
            <person name="Henrissat B."/>
            <person name="Hilden K."/>
            <person name="Kuo R."/>
            <person name="Labutti K."/>
            <person name="Lipzen A."/>
            <person name="Makela M.R."/>
            <person name="Sandor L."/>
            <person name="Spatafora J.W."/>
            <person name="Grigoriev I.V."/>
            <person name="Hibbett D.S."/>
        </authorList>
    </citation>
    <scope>NUCLEOTIDE SEQUENCE [LARGE SCALE GENOMIC DNA]</scope>
    <source>
        <strain evidence="1 2">3A-2</strain>
    </source>
</reference>
<dbReference type="EMBL" id="KV722379">
    <property type="protein sequence ID" value="OCH91829.1"/>
    <property type="molecule type" value="Genomic_DNA"/>
</dbReference>
<sequence>MKAQRLSKSTNAAKPSVIKSTGSLRTLGSLISGVLPPRLRSSISCPRARPPQSAPLSRAQHQEIWQLGSVRQVKSPGSAEAYARDPVRKCGEEIGMRRWICRVLGMERAQRCAETSRQLRGFQRASQVYRAVAEVALERKTVEQEPSSAVRDAGL</sequence>
<evidence type="ECO:0000313" key="2">
    <source>
        <dbReference type="Proteomes" id="UP000250043"/>
    </source>
</evidence>
<protein>
    <submittedName>
        <fullName evidence="1">Uncharacterized protein</fullName>
    </submittedName>
</protein>
<gene>
    <name evidence="1" type="ORF">OBBRIDRAFT_506869</name>
</gene>
<evidence type="ECO:0000313" key="1">
    <source>
        <dbReference type="EMBL" id="OCH91829.1"/>
    </source>
</evidence>
<keyword evidence="2" id="KW-1185">Reference proteome</keyword>
<dbReference type="Proteomes" id="UP000250043">
    <property type="component" value="Unassembled WGS sequence"/>
</dbReference>
<proteinExistence type="predicted"/>
<dbReference type="AlphaFoldDB" id="A0A8E2B0S9"/>